<dbReference type="RefSeq" id="WP_145987653.1">
    <property type="nucleotide sequence ID" value="NZ_AP018449.1"/>
</dbReference>
<sequence length="66" mass="7413">MMRSKFWQGLIWGSLVATALGAIIGPKAKAKRKPLLERSAAAVTDTTRDLMRGARRARKRLMKKMD</sequence>
<accession>A0A348AP92</accession>
<name>A0A348AP92_9FIRM</name>
<proteinExistence type="predicted"/>
<evidence type="ECO:0000313" key="2">
    <source>
        <dbReference type="Proteomes" id="UP000276437"/>
    </source>
</evidence>
<protein>
    <recommendedName>
        <fullName evidence="3">YtxH-like protein</fullName>
    </recommendedName>
</protein>
<gene>
    <name evidence="1" type="ORF">MAMMFC1_03598</name>
</gene>
<evidence type="ECO:0000313" key="1">
    <source>
        <dbReference type="EMBL" id="BBB92890.1"/>
    </source>
</evidence>
<dbReference type="OrthoDB" id="1683767at2"/>
<keyword evidence="2" id="KW-1185">Reference proteome</keyword>
<dbReference type="Proteomes" id="UP000276437">
    <property type="component" value="Chromosome"/>
</dbReference>
<dbReference type="AlphaFoldDB" id="A0A348AP92"/>
<dbReference type="EMBL" id="AP018449">
    <property type="protein sequence ID" value="BBB92890.1"/>
    <property type="molecule type" value="Genomic_DNA"/>
</dbReference>
<reference evidence="1 2" key="1">
    <citation type="journal article" date="2018" name="Int. J. Syst. Evol. Microbiol.">
        <title>Methylomusa anaerophila gen. nov., sp. nov., an anaerobic methanol-utilizing bacterium isolated from a microbial fuel cell.</title>
        <authorList>
            <person name="Amano N."/>
            <person name="Yamamuro A."/>
            <person name="Miyahara M."/>
            <person name="Kouzuma A."/>
            <person name="Abe T."/>
            <person name="Watanabe K."/>
        </authorList>
    </citation>
    <scope>NUCLEOTIDE SEQUENCE [LARGE SCALE GENOMIC DNA]</scope>
    <source>
        <strain evidence="1 2">MMFC1</strain>
    </source>
</reference>
<evidence type="ECO:0008006" key="3">
    <source>
        <dbReference type="Google" id="ProtNLM"/>
    </source>
</evidence>
<organism evidence="1 2">
    <name type="scientific">Methylomusa anaerophila</name>
    <dbReference type="NCBI Taxonomy" id="1930071"/>
    <lineage>
        <taxon>Bacteria</taxon>
        <taxon>Bacillati</taxon>
        <taxon>Bacillota</taxon>
        <taxon>Negativicutes</taxon>
        <taxon>Selenomonadales</taxon>
        <taxon>Sporomusaceae</taxon>
        <taxon>Methylomusa</taxon>
    </lineage>
</organism>
<dbReference type="KEGG" id="mana:MAMMFC1_03598"/>